<dbReference type="AlphaFoldDB" id="A0A974HBY9"/>
<keyword evidence="1" id="KW-1133">Transmembrane helix</keyword>
<keyword evidence="1" id="KW-0812">Transmembrane</keyword>
<reference evidence="3" key="1">
    <citation type="journal article" date="2016" name="Nature">
        <title>Genome evolution in the allotetraploid frog Xenopus laevis.</title>
        <authorList>
            <person name="Session A.M."/>
            <person name="Uno Y."/>
            <person name="Kwon T."/>
            <person name="Chapman J.A."/>
            <person name="Toyoda A."/>
            <person name="Takahashi S."/>
            <person name="Fukui A."/>
            <person name="Hikosaka A."/>
            <person name="Suzuki A."/>
            <person name="Kondo M."/>
            <person name="van Heeringen S.J."/>
            <person name="Quigley I."/>
            <person name="Heinz S."/>
            <person name="Ogino H."/>
            <person name="Ochi H."/>
            <person name="Hellsten U."/>
            <person name="Lyons J.B."/>
            <person name="Simakov O."/>
            <person name="Putnam N."/>
            <person name="Stites J."/>
            <person name="Kuroki Y."/>
            <person name="Tanaka T."/>
            <person name="Michiue T."/>
            <person name="Watanabe M."/>
            <person name="Bogdanovic O."/>
            <person name="Lister R."/>
            <person name="Georgiou G."/>
            <person name="Paranjpe S.S."/>
            <person name="van Kruijsbergen I."/>
            <person name="Shu S."/>
            <person name="Carlson J."/>
            <person name="Kinoshita T."/>
            <person name="Ohta Y."/>
            <person name="Mawaribuchi S."/>
            <person name="Jenkins J."/>
            <person name="Grimwood J."/>
            <person name="Schmutz J."/>
            <person name="Mitros T."/>
            <person name="Mozaffari S.V."/>
            <person name="Suzuki Y."/>
            <person name="Haramoto Y."/>
            <person name="Yamamoto T.S."/>
            <person name="Takagi C."/>
            <person name="Heald R."/>
            <person name="Miller K."/>
            <person name="Haudenschild C."/>
            <person name="Kitzman J."/>
            <person name="Nakayama T."/>
            <person name="Izutsu Y."/>
            <person name="Robert J."/>
            <person name="Fortriede J."/>
            <person name="Burns K."/>
            <person name="Lotay V."/>
            <person name="Karimi K."/>
            <person name="Yasuoka Y."/>
            <person name="Dichmann D.S."/>
            <person name="Flajnik M.F."/>
            <person name="Houston D.W."/>
            <person name="Shendure J."/>
            <person name="DuPasquier L."/>
            <person name="Vize P.D."/>
            <person name="Zorn A.M."/>
            <person name="Ito M."/>
            <person name="Marcotte E.M."/>
            <person name="Wallingford J.B."/>
            <person name="Ito Y."/>
            <person name="Asashima M."/>
            <person name="Ueno N."/>
            <person name="Matsuda Y."/>
            <person name="Veenstra G.J."/>
            <person name="Fujiyama A."/>
            <person name="Harland R.M."/>
            <person name="Taira M."/>
            <person name="Rokhsar D.S."/>
        </authorList>
    </citation>
    <scope>NUCLEOTIDE SEQUENCE [LARGE SCALE GENOMIC DNA]</scope>
    <source>
        <strain evidence="3">J</strain>
    </source>
</reference>
<evidence type="ECO:0000313" key="2">
    <source>
        <dbReference type="EMBL" id="OCT71941.1"/>
    </source>
</evidence>
<dbReference type="Proteomes" id="UP000694892">
    <property type="component" value="Chromosome 7L"/>
</dbReference>
<evidence type="ECO:0000313" key="3">
    <source>
        <dbReference type="Proteomes" id="UP000694892"/>
    </source>
</evidence>
<feature type="transmembrane region" description="Helical" evidence="1">
    <location>
        <begin position="6"/>
        <end position="31"/>
    </location>
</feature>
<feature type="transmembrane region" description="Helical" evidence="1">
    <location>
        <begin position="43"/>
        <end position="63"/>
    </location>
</feature>
<keyword evidence="1" id="KW-0472">Membrane</keyword>
<name>A0A974HBY9_XENLA</name>
<organism evidence="2 3">
    <name type="scientific">Xenopus laevis</name>
    <name type="common">African clawed frog</name>
    <dbReference type="NCBI Taxonomy" id="8355"/>
    <lineage>
        <taxon>Eukaryota</taxon>
        <taxon>Metazoa</taxon>
        <taxon>Chordata</taxon>
        <taxon>Craniata</taxon>
        <taxon>Vertebrata</taxon>
        <taxon>Euteleostomi</taxon>
        <taxon>Amphibia</taxon>
        <taxon>Batrachia</taxon>
        <taxon>Anura</taxon>
        <taxon>Pipoidea</taxon>
        <taxon>Pipidae</taxon>
        <taxon>Xenopodinae</taxon>
        <taxon>Xenopus</taxon>
        <taxon>Xenopus</taxon>
    </lineage>
</organism>
<evidence type="ECO:0000256" key="1">
    <source>
        <dbReference type="SAM" id="Phobius"/>
    </source>
</evidence>
<protein>
    <submittedName>
        <fullName evidence="2">Uncharacterized protein</fullName>
    </submittedName>
</protein>
<gene>
    <name evidence="2" type="ORF">XELAEV_18034918mg</name>
</gene>
<sequence>MFTFLYLNFNFAGIFSHYLLYLDAASILILLSIQCESSNQEAVFFFLSKACLAEHIFFLYLLGLGV</sequence>
<accession>A0A974HBY9</accession>
<dbReference type="EMBL" id="CM004478">
    <property type="protein sequence ID" value="OCT71941.1"/>
    <property type="molecule type" value="Genomic_DNA"/>
</dbReference>
<proteinExistence type="predicted"/>